<dbReference type="AlphaFoldDB" id="A0A4R3Z6U3"/>
<feature type="domain" description="HTH rpiR-type" evidence="4">
    <location>
        <begin position="1"/>
        <end position="77"/>
    </location>
</feature>
<dbReference type="GO" id="GO:0097367">
    <property type="term" value="F:carbohydrate derivative binding"/>
    <property type="evidence" value="ECO:0007669"/>
    <property type="project" value="InterPro"/>
</dbReference>
<sequence>MTLDELVESHYDELNENDLYIWQYIFHHKTECQKMSIQQLAHACNVSHTSIIRFTKKIGLDGYSELKVYLKWSLNKQFDFDSYSMRHSSDELKRTLDVMENRDLDHIFHNIDTAGRIFLFGTGEVQNHAALEFKREFAYRHKIMHVIEGNTELDTVLNNILPDDFFILISLSGDNERVVTLAKYLHKMNIQTLGIARHKRNLLSQYVDDYIGFETSDFHTGFQDKSYCCTGHFFLIVNMLFLRYLEYCSLKESNGSFS</sequence>
<dbReference type="InterPro" id="IPR046348">
    <property type="entry name" value="SIS_dom_sf"/>
</dbReference>
<dbReference type="InterPro" id="IPR001347">
    <property type="entry name" value="SIS_dom"/>
</dbReference>
<dbReference type="Pfam" id="PF01418">
    <property type="entry name" value="HTH_6"/>
    <property type="match status" value="1"/>
</dbReference>
<dbReference type="SUPFAM" id="SSF53697">
    <property type="entry name" value="SIS domain"/>
    <property type="match status" value="1"/>
</dbReference>
<proteinExistence type="predicted"/>
<dbReference type="GO" id="GO:0003700">
    <property type="term" value="F:DNA-binding transcription factor activity"/>
    <property type="evidence" value="ECO:0007669"/>
    <property type="project" value="InterPro"/>
</dbReference>
<keyword evidence="2" id="KW-0238">DNA-binding</keyword>
<protein>
    <submittedName>
        <fullName evidence="6">RpiR family transcriptional regulator</fullName>
    </submittedName>
</protein>
<evidence type="ECO:0000256" key="2">
    <source>
        <dbReference type="ARBA" id="ARBA00023125"/>
    </source>
</evidence>
<dbReference type="InterPro" id="IPR000281">
    <property type="entry name" value="HTH_RpiR"/>
</dbReference>
<dbReference type="EMBL" id="SMCQ01000003">
    <property type="protein sequence ID" value="TCW01654.1"/>
    <property type="molecule type" value="Genomic_DNA"/>
</dbReference>
<gene>
    <name evidence="6" type="ORF">EDD60_103110</name>
</gene>
<name>A0A4R3Z6U3_9FIRM</name>
<keyword evidence="3" id="KW-0804">Transcription</keyword>
<dbReference type="Proteomes" id="UP000295515">
    <property type="component" value="Unassembled WGS sequence"/>
</dbReference>
<evidence type="ECO:0000313" key="6">
    <source>
        <dbReference type="EMBL" id="TCW01654.1"/>
    </source>
</evidence>
<dbReference type="PANTHER" id="PTHR30514">
    <property type="entry name" value="GLUCOKINASE"/>
    <property type="match status" value="1"/>
</dbReference>
<evidence type="ECO:0000259" key="5">
    <source>
        <dbReference type="PROSITE" id="PS51464"/>
    </source>
</evidence>
<dbReference type="GeneID" id="98914594"/>
<dbReference type="RefSeq" id="WP_066449033.1">
    <property type="nucleotide sequence ID" value="NZ_JANKBF010000001.1"/>
</dbReference>
<dbReference type="PROSITE" id="PS51464">
    <property type="entry name" value="SIS"/>
    <property type="match status" value="1"/>
</dbReference>
<accession>A0A4R3Z6U3</accession>
<dbReference type="GO" id="GO:1901135">
    <property type="term" value="P:carbohydrate derivative metabolic process"/>
    <property type="evidence" value="ECO:0007669"/>
    <property type="project" value="InterPro"/>
</dbReference>
<feature type="domain" description="SIS" evidence="5">
    <location>
        <begin position="107"/>
        <end position="250"/>
    </location>
</feature>
<dbReference type="InterPro" id="IPR036388">
    <property type="entry name" value="WH-like_DNA-bd_sf"/>
</dbReference>
<evidence type="ECO:0000313" key="7">
    <source>
        <dbReference type="Proteomes" id="UP000295515"/>
    </source>
</evidence>
<dbReference type="CDD" id="cd05013">
    <property type="entry name" value="SIS_RpiR"/>
    <property type="match status" value="1"/>
</dbReference>
<evidence type="ECO:0000256" key="1">
    <source>
        <dbReference type="ARBA" id="ARBA00023015"/>
    </source>
</evidence>
<dbReference type="InterPro" id="IPR035472">
    <property type="entry name" value="RpiR-like_SIS"/>
</dbReference>
<evidence type="ECO:0000256" key="3">
    <source>
        <dbReference type="ARBA" id="ARBA00023163"/>
    </source>
</evidence>
<evidence type="ECO:0000259" key="4">
    <source>
        <dbReference type="PROSITE" id="PS51071"/>
    </source>
</evidence>
<dbReference type="SUPFAM" id="SSF46689">
    <property type="entry name" value="Homeodomain-like"/>
    <property type="match status" value="1"/>
</dbReference>
<comment type="caution">
    <text evidence="6">The sequence shown here is derived from an EMBL/GenBank/DDBJ whole genome shotgun (WGS) entry which is preliminary data.</text>
</comment>
<keyword evidence="7" id="KW-1185">Reference proteome</keyword>
<dbReference type="InterPro" id="IPR047640">
    <property type="entry name" value="RpiR-like"/>
</dbReference>
<reference evidence="6 7" key="1">
    <citation type="submission" date="2019-03" db="EMBL/GenBank/DDBJ databases">
        <title>Genomic Encyclopedia of Type Strains, Phase IV (KMG-IV): sequencing the most valuable type-strain genomes for metagenomic binning, comparative biology and taxonomic classification.</title>
        <authorList>
            <person name="Goeker M."/>
        </authorList>
    </citation>
    <scope>NUCLEOTIDE SEQUENCE [LARGE SCALE GENOMIC DNA]</scope>
    <source>
        <strain evidence="6 7">DSM 29487</strain>
    </source>
</reference>
<dbReference type="PROSITE" id="PS51071">
    <property type="entry name" value="HTH_RPIR"/>
    <property type="match status" value="1"/>
</dbReference>
<dbReference type="GO" id="GO:0003677">
    <property type="term" value="F:DNA binding"/>
    <property type="evidence" value="ECO:0007669"/>
    <property type="project" value="UniProtKB-KW"/>
</dbReference>
<dbReference type="InterPro" id="IPR009057">
    <property type="entry name" value="Homeodomain-like_sf"/>
</dbReference>
<dbReference type="PANTHER" id="PTHR30514:SF1">
    <property type="entry name" value="HTH-TYPE TRANSCRIPTIONAL REGULATOR HEXR-RELATED"/>
    <property type="match status" value="1"/>
</dbReference>
<dbReference type="Gene3D" id="1.10.10.10">
    <property type="entry name" value="Winged helix-like DNA-binding domain superfamily/Winged helix DNA-binding domain"/>
    <property type="match status" value="1"/>
</dbReference>
<dbReference type="Pfam" id="PF01380">
    <property type="entry name" value="SIS"/>
    <property type="match status" value="1"/>
</dbReference>
<dbReference type="Gene3D" id="3.40.50.10490">
    <property type="entry name" value="Glucose-6-phosphate isomerase like protein, domain 1"/>
    <property type="match status" value="1"/>
</dbReference>
<keyword evidence="1" id="KW-0805">Transcription regulation</keyword>
<organism evidence="6 7">
    <name type="scientific">Longibaculum muris</name>
    <dbReference type="NCBI Taxonomy" id="1796628"/>
    <lineage>
        <taxon>Bacteria</taxon>
        <taxon>Bacillati</taxon>
        <taxon>Bacillota</taxon>
        <taxon>Erysipelotrichia</taxon>
        <taxon>Erysipelotrichales</taxon>
        <taxon>Coprobacillaceae</taxon>
        <taxon>Longibaculum</taxon>
    </lineage>
</organism>